<evidence type="ECO:0000259" key="6">
    <source>
        <dbReference type="SMART" id="SM00382"/>
    </source>
</evidence>
<keyword evidence="5" id="KW-0067">ATP-binding</keyword>
<dbReference type="GO" id="GO:0003677">
    <property type="term" value="F:DNA binding"/>
    <property type="evidence" value="ECO:0007669"/>
    <property type="project" value="InterPro"/>
</dbReference>
<dbReference type="SMART" id="SM00382">
    <property type="entry name" value="AAA"/>
    <property type="match status" value="1"/>
</dbReference>
<dbReference type="GO" id="GO:0000731">
    <property type="term" value="P:DNA synthesis involved in DNA repair"/>
    <property type="evidence" value="ECO:0007669"/>
    <property type="project" value="TreeGrafter"/>
</dbReference>
<dbReference type="Gene3D" id="1.20.272.10">
    <property type="match status" value="1"/>
</dbReference>
<evidence type="ECO:0000313" key="8">
    <source>
        <dbReference type="Proteomes" id="UP001321804"/>
    </source>
</evidence>
<dbReference type="KEGG" id="xak:KIMC2_21110"/>
<reference evidence="7 8" key="1">
    <citation type="journal article" date="2023" name="Microbiol. Spectr.">
        <title>Symbiosis of Carpenter Bees with Uncharacterized Lactic Acid Bacteria Showing NAD Auxotrophy.</title>
        <authorList>
            <person name="Kawasaki S."/>
            <person name="Ozawa K."/>
            <person name="Mori T."/>
            <person name="Yamamoto A."/>
            <person name="Ito M."/>
            <person name="Ohkuma M."/>
            <person name="Sakamoto M."/>
            <person name="Matsutani M."/>
        </authorList>
    </citation>
    <scope>NUCLEOTIDE SEQUENCE [LARGE SCALE GENOMIC DNA]</scope>
    <source>
        <strain evidence="7 8">KimC2</strain>
    </source>
</reference>
<evidence type="ECO:0000256" key="4">
    <source>
        <dbReference type="ARBA" id="ARBA00022741"/>
    </source>
</evidence>
<comment type="similarity">
    <text evidence="2">Belongs to the AAA ATPase family. RarA/MGS1/WRNIP1 subfamily.</text>
</comment>
<gene>
    <name evidence="7" type="ORF">KIMC2_21110</name>
</gene>
<organism evidence="7 8">
    <name type="scientific">Xylocopilactobacillus apis</name>
    <dbReference type="NCBI Taxonomy" id="2932183"/>
    <lineage>
        <taxon>Bacteria</taxon>
        <taxon>Bacillati</taxon>
        <taxon>Bacillota</taxon>
        <taxon>Bacilli</taxon>
        <taxon>Lactobacillales</taxon>
        <taxon>Lactobacillaceae</taxon>
        <taxon>Xylocopilactobacillus</taxon>
    </lineage>
</organism>
<dbReference type="Pfam" id="PF00004">
    <property type="entry name" value="AAA"/>
    <property type="match status" value="1"/>
</dbReference>
<dbReference type="InterPro" id="IPR021886">
    <property type="entry name" value="MgsA_C"/>
</dbReference>
<dbReference type="PANTHER" id="PTHR13779">
    <property type="entry name" value="WERNER HELICASE-INTERACTING PROTEIN 1 FAMILY MEMBER"/>
    <property type="match status" value="1"/>
</dbReference>
<dbReference type="GO" id="GO:0017116">
    <property type="term" value="F:single-stranded DNA helicase activity"/>
    <property type="evidence" value="ECO:0007669"/>
    <property type="project" value="TreeGrafter"/>
</dbReference>
<dbReference type="Gene3D" id="1.10.3710.10">
    <property type="entry name" value="DNA polymerase III clamp loader subunits, C-terminal domain"/>
    <property type="match status" value="1"/>
</dbReference>
<dbReference type="AlphaFoldDB" id="A0AAU9D1F8"/>
<dbReference type="GO" id="GO:0006261">
    <property type="term" value="P:DNA-templated DNA replication"/>
    <property type="evidence" value="ECO:0007669"/>
    <property type="project" value="TreeGrafter"/>
</dbReference>
<dbReference type="Pfam" id="PF12002">
    <property type="entry name" value="MgsA_C"/>
    <property type="match status" value="1"/>
</dbReference>
<accession>A0AAU9D1F8</accession>
<dbReference type="SUPFAM" id="SSF52540">
    <property type="entry name" value="P-loop containing nucleoside triphosphate hydrolases"/>
    <property type="match status" value="1"/>
</dbReference>
<keyword evidence="3" id="KW-0235">DNA replication</keyword>
<feature type="domain" description="AAA+ ATPase" evidence="6">
    <location>
        <begin position="50"/>
        <end position="166"/>
    </location>
</feature>
<dbReference type="CDD" id="cd00009">
    <property type="entry name" value="AAA"/>
    <property type="match status" value="1"/>
</dbReference>
<dbReference type="PANTHER" id="PTHR13779:SF7">
    <property type="entry name" value="ATPASE WRNIP1"/>
    <property type="match status" value="1"/>
</dbReference>
<dbReference type="InterPro" id="IPR008921">
    <property type="entry name" value="DNA_pol3_clamp-load_cplx_C"/>
</dbReference>
<dbReference type="InterPro" id="IPR003959">
    <property type="entry name" value="ATPase_AAA_core"/>
</dbReference>
<dbReference type="Proteomes" id="UP001321804">
    <property type="component" value="Chromosome"/>
</dbReference>
<dbReference type="CDD" id="cd18139">
    <property type="entry name" value="HLD_clamp_RarA"/>
    <property type="match status" value="1"/>
</dbReference>
<keyword evidence="8" id="KW-1185">Reference proteome</keyword>
<evidence type="ECO:0000256" key="5">
    <source>
        <dbReference type="ARBA" id="ARBA00022840"/>
    </source>
</evidence>
<comment type="function">
    <text evidence="1">DNA-dependent ATPase that plays important roles in cellular responses to stalled DNA replication processes.</text>
</comment>
<dbReference type="InterPro" id="IPR051314">
    <property type="entry name" value="AAA_ATPase_RarA/MGS1/WRNIP1"/>
</dbReference>
<sequence>MEETGNLFAPKEPEEPLAARLRPRNFDEFVGQGNIVSQGAFVRNLIEKDELTSLIFFGPAGTGKTTLASIIARMTKAKFISISAVSSGLKDLKDIEENAKRLKAEGKKTILFIDEIHRFNKAQQDALLPIIEDGTVILIGATTENPSFELNSALLSRSKVVVFQLLNDQEIETILKRAITSSRGYGDQNFTLTEDQLKLLAGAANGDARTALNLIEMIYINAERVDDKVVVSDDLFNQIISGRQLRYDKGGEEFYNLISALHKSMRNSDDDSALYWLARLLEGGADPLYVGRRIVRFASEDIGLADSNALNVAINAFQACKYIGMPECNVHLAHAVVYCSLSPKSNAIETAYNEAKSDALNHFNDPVPLQIRNAPTKLMKEMDYGKGYKYAHNYKDKLTNLDTWPETLERKEYYRPDGDNQEKYFKERKEMIKEWHRKHDVSRETK</sequence>
<evidence type="ECO:0000256" key="3">
    <source>
        <dbReference type="ARBA" id="ARBA00022705"/>
    </source>
</evidence>
<dbReference type="InterPro" id="IPR027417">
    <property type="entry name" value="P-loop_NTPase"/>
</dbReference>
<dbReference type="Gene3D" id="3.40.50.300">
    <property type="entry name" value="P-loop containing nucleotide triphosphate hydrolases"/>
    <property type="match status" value="1"/>
</dbReference>
<dbReference type="Gene3D" id="1.10.8.60">
    <property type="match status" value="1"/>
</dbReference>
<dbReference type="EMBL" id="AP026801">
    <property type="protein sequence ID" value="BDR57549.1"/>
    <property type="molecule type" value="Genomic_DNA"/>
</dbReference>
<dbReference type="GO" id="GO:0008047">
    <property type="term" value="F:enzyme activator activity"/>
    <property type="evidence" value="ECO:0007669"/>
    <property type="project" value="TreeGrafter"/>
</dbReference>
<evidence type="ECO:0000256" key="1">
    <source>
        <dbReference type="ARBA" id="ARBA00002393"/>
    </source>
</evidence>
<dbReference type="FunFam" id="3.40.50.300:FF:000137">
    <property type="entry name" value="Replication-associated recombination protein A"/>
    <property type="match status" value="1"/>
</dbReference>
<name>A0AAU9D1F8_9LACO</name>
<dbReference type="GO" id="GO:0016887">
    <property type="term" value="F:ATP hydrolysis activity"/>
    <property type="evidence" value="ECO:0007669"/>
    <property type="project" value="InterPro"/>
</dbReference>
<dbReference type="InterPro" id="IPR032423">
    <property type="entry name" value="AAA_assoc_2"/>
</dbReference>
<keyword evidence="4" id="KW-0547">Nucleotide-binding</keyword>
<dbReference type="GO" id="GO:0005524">
    <property type="term" value="F:ATP binding"/>
    <property type="evidence" value="ECO:0007669"/>
    <property type="project" value="UniProtKB-KW"/>
</dbReference>
<dbReference type="InterPro" id="IPR003593">
    <property type="entry name" value="AAA+_ATPase"/>
</dbReference>
<dbReference type="SUPFAM" id="SSF48019">
    <property type="entry name" value="post-AAA+ oligomerization domain-like"/>
    <property type="match status" value="1"/>
</dbReference>
<evidence type="ECO:0000313" key="7">
    <source>
        <dbReference type="EMBL" id="BDR57549.1"/>
    </source>
</evidence>
<dbReference type="Pfam" id="PF16193">
    <property type="entry name" value="AAA_assoc_2"/>
    <property type="match status" value="1"/>
</dbReference>
<dbReference type="FunFam" id="1.20.272.10:FF:000001">
    <property type="entry name" value="Putative AAA family ATPase"/>
    <property type="match status" value="1"/>
</dbReference>
<proteinExistence type="inferred from homology"/>
<evidence type="ECO:0000256" key="2">
    <source>
        <dbReference type="ARBA" id="ARBA00008959"/>
    </source>
</evidence>
<protein>
    <submittedName>
        <fullName evidence="7">ATPase AAA</fullName>
    </submittedName>
</protein>
<dbReference type="RefSeq" id="WP_317696707.1">
    <property type="nucleotide sequence ID" value="NZ_AP026801.1"/>
</dbReference>